<evidence type="ECO:0000313" key="2">
    <source>
        <dbReference type="Proteomes" id="UP000267535"/>
    </source>
</evidence>
<reference evidence="1 2" key="1">
    <citation type="submission" date="2018-11" db="EMBL/GenBank/DDBJ databases">
        <title>The draft genome sequence of Amphritea balenae JAMM 1525T.</title>
        <authorList>
            <person name="Fang Z."/>
            <person name="Zhang Y."/>
            <person name="Han X."/>
        </authorList>
    </citation>
    <scope>NUCLEOTIDE SEQUENCE [LARGE SCALE GENOMIC DNA]</scope>
    <source>
        <strain evidence="1 2">JAMM 1525</strain>
    </source>
</reference>
<sequence length="265" mass="28497">MSQILTSLIERVRADYQALMEKEEGRFPYTTAEQLCNEKLYLNADQLAGIIAEDPTLLAARAGNLIASEKEKLNPSVGMIISANIATAMMEGLVELALEKGWLSLDAEGRLMLDADELKLPEPQAAEVDYSESETAKENLTQPGASILSQLMATAEAAYSALLNTEQQDAYGLALQVASEHSLFAPDDIAPLVAENPLLLGMRGDNMMDQEMFEGDPPAGMVISAHLTQMIVSQLLELAVEQGAIGTDSSGHPLIPEVSDNSVLH</sequence>
<gene>
    <name evidence="1" type="ORF">EHS89_04650</name>
</gene>
<dbReference type="EMBL" id="RQXV01000002">
    <property type="protein sequence ID" value="RRD00388.1"/>
    <property type="molecule type" value="Genomic_DNA"/>
</dbReference>
<protein>
    <submittedName>
        <fullName evidence="1">Uncharacterized protein</fullName>
    </submittedName>
</protein>
<dbReference type="RefSeq" id="WP_124924969.1">
    <property type="nucleotide sequence ID" value="NZ_BMOH01000011.1"/>
</dbReference>
<accession>A0A3P1STM0</accession>
<name>A0A3P1STM0_9GAMM</name>
<dbReference type="Proteomes" id="UP000267535">
    <property type="component" value="Unassembled WGS sequence"/>
</dbReference>
<proteinExistence type="predicted"/>
<dbReference type="AlphaFoldDB" id="A0A3P1STM0"/>
<keyword evidence="2" id="KW-1185">Reference proteome</keyword>
<organism evidence="1 2">
    <name type="scientific">Amphritea balenae</name>
    <dbReference type="NCBI Taxonomy" id="452629"/>
    <lineage>
        <taxon>Bacteria</taxon>
        <taxon>Pseudomonadati</taxon>
        <taxon>Pseudomonadota</taxon>
        <taxon>Gammaproteobacteria</taxon>
        <taxon>Oceanospirillales</taxon>
        <taxon>Oceanospirillaceae</taxon>
        <taxon>Amphritea</taxon>
    </lineage>
</organism>
<dbReference type="OrthoDB" id="6086927at2"/>
<comment type="caution">
    <text evidence="1">The sequence shown here is derived from an EMBL/GenBank/DDBJ whole genome shotgun (WGS) entry which is preliminary data.</text>
</comment>
<evidence type="ECO:0000313" key="1">
    <source>
        <dbReference type="EMBL" id="RRD00388.1"/>
    </source>
</evidence>